<dbReference type="Proteomes" id="UP000829354">
    <property type="component" value="Chromosome II"/>
</dbReference>
<keyword evidence="9" id="KW-1185">Reference proteome</keyword>
<dbReference type="GO" id="GO:0008270">
    <property type="term" value="F:zinc ion binding"/>
    <property type="evidence" value="ECO:0007669"/>
    <property type="project" value="UniProtKB-KW"/>
</dbReference>
<keyword evidence="2 4" id="KW-0863">Zinc-finger</keyword>
<evidence type="ECO:0000313" key="9">
    <source>
        <dbReference type="Proteomes" id="UP000829354"/>
    </source>
</evidence>
<evidence type="ECO:0000256" key="3">
    <source>
        <dbReference type="ARBA" id="ARBA00022833"/>
    </source>
</evidence>
<feature type="compositionally biased region" description="Basic residues" evidence="5">
    <location>
        <begin position="1"/>
        <end position="18"/>
    </location>
</feature>
<evidence type="ECO:0008006" key="10">
    <source>
        <dbReference type="Google" id="ProtNLM"/>
    </source>
</evidence>
<keyword evidence="1 4" id="KW-0479">Metal-binding</keyword>
<evidence type="ECO:0000256" key="2">
    <source>
        <dbReference type="ARBA" id="ARBA00022771"/>
    </source>
</evidence>
<evidence type="ECO:0000256" key="4">
    <source>
        <dbReference type="PROSITE-ProRule" id="PRU00723"/>
    </source>
</evidence>
<organism evidence="8 9">
    <name type="scientific">Caenorhabditis briggsae</name>
    <dbReference type="NCBI Taxonomy" id="6238"/>
    <lineage>
        <taxon>Eukaryota</taxon>
        <taxon>Metazoa</taxon>
        <taxon>Ecdysozoa</taxon>
        <taxon>Nematoda</taxon>
        <taxon>Chromadorea</taxon>
        <taxon>Rhabditida</taxon>
        <taxon>Rhabditina</taxon>
        <taxon>Rhabditomorpha</taxon>
        <taxon>Rhabditoidea</taxon>
        <taxon>Rhabditidae</taxon>
        <taxon>Peloderinae</taxon>
        <taxon>Caenorhabditis</taxon>
    </lineage>
</organism>
<name>A0AAE9ECP0_CAEBR</name>
<dbReference type="Gene3D" id="3.30.1370.110">
    <property type="match status" value="1"/>
</dbReference>
<gene>
    <name evidence="8" type="ORF">L5515_015807</name>
</gene>
<evidence type="ECO:0000313" key="8">
    <source>
        <dbReference type="EMBL" id="UMM20590.1"/>
    </source>
</evidence>
<dbReference type="InterPro" id="IPR036855">
    <property type="entry name" value="Znf_CCCH_sf"/>
</dbReference>
<dbReference type="InterPro" id="IPR036063">
    <property type="entry name" value="Smr_dom_sf"/>
</dbReference>
<sequence length="192" mass="22085">MPKRKQRHFAHKPKKLKRAAQSPPKDPRWKTMICRNLGDCPFGGRCQFLHKEDGPVYLKAVDIEKKKDAHSKKVQALHTLLKKLHPEGSQKALDVEEEINKTVREYNETKPRGDHYYDLHGMTRNGAEAYIEEIVVEMKKSLVKRASIETGCGKHSKWNIPTIKDLLIAKNSNDIRISCDQWNPGILILTIL</sequence>
<dbReference type="SMART" id="SM00463">
    <property type="entry name" value="SMR"/>
    <property type="match status" value="1"/>
</dbReference>
<evidence type="ECO:0000259" key="7">
    <source>
        <dbReference type="PROSITE" id="PS50828"/>
    </source>
</evidence>
<keyword evidence="3 4" id="KW-0862">Zinc</keyword>
<evidence type="ECO:0000256" key="5">
    <source>
        <dbReference type="SAM" id="MobiDB-lite"/>
    </source>
</evidence>
<feature type="region of interest" description="Disordered" evidence="5">
    <location>
        <begin position="1"/>
        <end position="28"/>
    </location>
</feature>
<protein>
    <recommendedName>
        <fullName evidence="10">C3H1-type domain-containing protein</fullName>
    </recommendedName>
</protein>
<feature type="zinc finger region" description="C3H1-type" evidence="4">
    <location>
        <begin position="28"/>
        <end position="53"/>
    </location>
</feature>
<dbReference type="PROSITE" id="PS50828">
    <property type="entry name" value="SMR"/>
    <property type="match status" value="1"/>
</dbReference>
<feature type="domain" description="C3H1-type" evidence="6">
    <location>
        <begin position="28"/>
        <end position="53"/>
    </location>
</feature>
<evidence type="ECO:0000259" key="6">
    <source>
        <dbReference type="PROSITE" id="PS50103"/>
    </source>
</evidence>
<dbReference type="PROSITE" id="PS50103">
    <property type="entry name" value="ZF_C3H1"/>
    <property type="match status" value="1"/>
</dbReference>
<reference evidence="8 9" key="1">
    <citation type="submission" date="2022-04" db="EMBL/GenBank/DDBJ databases">
        <title>Chromosome-level reference genomes for two strains of Caenorhabditis briggsae: an improved platform for comparative genomics.</title>
        <authorList>
            <person name="Stevens L."/>
            <person name="Andersen E."/>
        </authorList>
    </citation>
    <scope>NUCLEOTIDE SEQUENCE [LARGE SCALE GENOMIC DNA]</scope>
    <source>
        <strain evidence="8">VX34</strain>
        <tissue evidence="8">Whole-organism</tissue>
    </source>
</reference>
<dbReference type="SUPFAM" id="SSF90229">
    <property type="entry name" value="CCCH zinc finger"/>
    <property type="match status" value="1"/>
</dbReference>
<dbReference type="EMBL" id="CP092621">
    <property type="protein sequence ID" value="UMM20590.1"/>
    <property type="molecule type" value="Genomic_DNA"/>
</dbReference>
<dbReference type="Gene3D" id="4.10.1000.10">
    <property type="entry name" value="Zinc finger, CCCH-type"/>
    <property type="match status" value="1"/>
</dbReference>
<evidence type="ECO:0000256" key="1">
    <source>
        <dbReference type="ARBA" id="ARBA00022723"/>
    </source>
</evidence>
<dbReference type="InterPro" id="IPR000571">
    <property type="entry name" value="Znf_CCCH"/>
</dbReference>
<dbReference type="SMART" id="SM00356">
    <property type="entry name" value="ZnF_C3H1"/>
    <property type="match status" value="1"/>
</dbReference>
<dbReference type="InterPro" id="IPR002625">
    <property type="entry name" value="Smr_dom"/>
</dbReference>
<dbReference type="SUPFAM" id="SSF160443">
    <property type="entry name" value="SMR domain-like"/>
    <property type="match status" value="1"/>
</dbReference>
<dbReference type="AlphaFoldDB" id="A0AAE9ECP0"/>
<accession>A0AAE9ECP0</accession>
<feature type="domain" description="Smr" evidence="7">
    <location>
        <begin position="117"/>
        <end position="192"/>
    </location>
</feature>
<proteinExistence type="predicted"/>